<evidence type="ECO:0000256" key="2">
    <source>
        <dbReference type="SAM" id="MobiDB-lite"/>
    </source>
</evidence>
<keyword evidence="5" id="KW-1185">Reference proteome</keyword>
<dbReference type="Pfam" id="PF11611">
    <property type="entry name" value="DUF4352"/>
    <property type="match status" value="2"/>
</dbReference>
<dbReference type="OrthoDB" id="205809at2157"/>
<keyword evidence="1" id="KW-0732">Signal</keyword>
<gene>
    <name evidence="4" type="ORF">CV102_10200</name>
</gene>
<organism evidence="4 5">
    <name type="scientific">Natronococcus pandeyae</name>
    <dbReference type="NCBI Taxonomy" id="2055836"/>
    <lineage>
        <taxon>Archaea</taxon>
        <taxon>Methanobacteriati</taxon>
        <taxon>Methanobacteriota</taxon>
        <taxon>Stenosarchaea group</taxon>
        <taxon>Halobacteria</taxon>
        <taxon>Halobacteriales</taxon>
        <taxon>Natrialbaceae</taxon>
        <taxon>Natronococcus</taxon>
    </lineage>
</organism>
<evidence type="ECO:0000313" key="5">
    <source>
        <dbReference type="Proteomes" id="UP000766904"/>
    </source>
</evidence>
<dbReference type="Gene3D" id="2.60.40.1240">
    <property type="match status" value="2"/>
</dbReference>
<evidence type="ECO:0000256" key="1">
    <source>
        <dbReference type="ARBA" id="ARBA00022729"/>
    </source>
</evidence>
<feature type="domain" description="DUF4352" evidence="3">
    <location>
        <begin position="230"/>
        <end position="343"/>
    </location>
</feature>
<dbReference type="Proteomes" id="UP000766904">
    <property type="component" value="Unassembled WGS sequence"/>
</dbReference>
<dbReference type="InterPro" id="IPR029050">
    <property type="entry name" value="Immunoprotect_excell_Ig-like"/>
</dbReference>
<dbReference type="InterPro" id="IPR029051">
    <property type="entry name" value="DUF4352"/>
</dbReference>
<dbReference type="EMBL" id="PHNJ01000004">
    <property type="protein sequence ID" value="TYL38870.1"/>
    <property type="molecule type" value="Genomic_DNA"/>
</dbReference>
<dbReference type="PROSITE" id="PS51257">
    <property type="entry name" value="PROKAR_LIPOPROTEIN"/>
    <property type="match status" value="1"/>
</dbReference>
<dbReference type="RefSeq" id="WP_148857872.1">
    <property type="nucleotide sequence ID" value="NZ_PHNJ01000004.1"/>
</dbReference>
<feature type="region of interest" description="Disordered" evidence="2">
    <location>
        <begin position="19"/>
        <end position="66"/>
    </location>
</feature>
<accession>A0A8J8Q2D5</accession>
<feature type="compositionally biased region" description="Basic and acidic residues" evidence="2">
    <location>
        <begin position="25"/>
        <end position="37"/>
    </location>
</feature>
<proteinExistence type="predicted"/>
<name>A0A8J8Q2D5_9EURY</name>
<reference evidence="4" key="1">
    <citation type="submission" date="2017-11" db="EMBL/GenBank/DDBJ databases">
        <authorList>
            <person name="Kajale S.C."/>
            <person name="Sharma A."/>
        </authorList>
    </citation>
    <scope>NUCLEOTIDE SEQUENCE</scope>
    <source>
        <strain evidence="4">LS1_42</strain>
    </source>
</reference>
<feature type="compositionally biased region" description="Polar residues" evidence="2">
    <location>
        <begin position="39"/>
        <end position="48"/>
    </location>
</feature>
<protein>
    <recommendedName>
        <fullName evidence="3">DUF4352 domain-containing protein</fullName>
    </recommendedName>
</protein>
<evidence type="ECO:0000259" key="3">
    <source>
        <dbReference type="Pfam" id="PF11611"/>
    </source>
</evidence>
<feature type="domain" description="DUF4352" evidence="3">
    <location>
        <begin position="67"/>
        <end position="196"/>
    </location>
</feature>
<evidence type="ECO:0000313" key="4">
    <source>
        <dbReference type="EMBL" id="TYL38870.1"/>
    </source>
</evidence>
<dbReference type="AlphaFoldDB" id="A0A8J8Q2D5"/>
<comment type="caution">
    <text evidence="4">The sequence shown here is derived from an EMBL/GenBank/DDBJ whole genome shotgun (WGS) entry which is preliminary data.</text>
</comment>
<sequence length="357" mass="38854">MRRRTFVGVAGVSLLGLAGCTGTRSETEPAADSRDDETSQPTTENSVPNDRDGSEADDESTDRTVAVGELVEGDEVQFVVSDVGRRDAFDGLVLEEDRFGAGIDDDDEQRQASDGHEFVVVELAVQNTTDETFVPLGSAFQPVLQDYEEQAYEQVRSVSSVALAEGSLAPGEVERGELAYEISTGRSVSTLTLDDDAAEPFGVDGLAVDLEDEADEIATLEQELRVPVHEFGTVVDHDGLEIAVDQLGSGNNLGPFFEPEDDHEFVVVGITVTNDSGDDQEVSIADYGRLKDDAGWSYPEDPDVLSSLEQFDEPAQLKDGDSEEGAVAYQVEQGRGQLYWTLELPEWDDGKEFWQLR</sequence>